<feature type="domain" description="HNH nuclease" evidence="1">
    <location>
        <begin position="176"/>
        <end position="236"/>
    </location>
</feature>
<proteinExistence type="predicted"/>
<keyword evidence="2" id="KW-0255">Endonuclease</keyword>
<dbReference type="EC" id="3.1.-.-" evidence="2"/>
<dbReference type="InterPro" id="IPR003615">
    <property type="entry name" value="HNH_nuc"/>
</dbReference>
<keyword evidence="3" id="KW-1185">Reference proteome</keyword>
<dbReference type="Proteomes" id="UP001304467">
    <property type="component" value="Unassembled WGS sequence"/>
</dbReference>
<reference evidence="2 3" key="1">
    <citation type="journal article" date="2023" name="Front. Microbiol.">
        <title>Genomic analyses of Burkholderia respiratory isolates indicates two evolutionarily distinct B. anthina clades.</title>
        <authorList>
            <person name="Pham A."/>
            <person name="Volmer J.G."/>
            <person name="Chambers D.C."/>
            <person name="Smith D.J."/>
            <person name="Reid D.W."/>
            <person name="Burr L."/>
            <person name="Wells T.J."/>
        </authorList>
    </citation>
    <scope>NUCLEOTIDE SEQUENCE [LARGE SCALE GENOMIC DNA]</scope>
    <source>
        <strain evidence="2 3">BCCIQ07A</strain>
    </source>
</reference>
<comment type="caution">
    <text evidence="2">The sequence shown here is derived from an EMBL/GenBank/DDBJ whole genome shotgun (WGS) entry which is preliminary data.</text>
</comment>
<dbReference type="GO" id="GO:0004519">
    <property type="term" value="F:endonuclease activity"/>
    <property type="evidence" value="ECO:0007669"/>
    <property type="project" value="UniProtKB-KW"/>
</dbReference>
<dbReference type="SMART" id="SM00507">
    <property type="entry name" value="HNHc"/>
    <property type="match status" value="1"/>
</dbReference>
<dbReference type="CDD" id="cd00085">
    <property type="entry name" value="HNHc"/>
    <property type="match status" value="1"/>
</dbReference>
<protein>
    <submittedName>
        <fullName evidence="2">HNH endonuclease signature motif containing protein</fullName>
        <ecNumber evidence="2">3.1.-.-</ecNumber>
    </submittedName>
</protein>
<dbReference type="Gene3D" id="1.10.30.50">
    <property type="match status" value="1"/>
</dbReference>
<evidence type="ECO:0000313" key="2">
    <source>
        <dbReference type="EMBL" id="MEB2583638.1"/>
    </source>
</evidence>
<name>A0ABU5WZ53_9BURK</name>
<dbReference type="InterPro" id="IPR002711">
    <property type="entry name" value="HNH"/>
</dbReference>
<evidence type="ECO:0000259" key="1">
    <source>
        <dbReference type="SMART" id="SM00507"/>
    </source>
</evidence>
<organism evidence="2 3">
    <name type="scientific">Burkholderia anthinoferrum</name>
    <dbReference type="NCBI Taxonomy" id="3090833"/>
    <lineage>
        <taxon>Bacteria</taxon>
        <taxon>Pseudomonadati</taxon>
        <taxon>Pseudomonadota</taxon>
        <taxon>Betaproteobacteria</taxon>
        <taxon>Burkholderiales</taxon>
        <taxon>Burkholderiaceae</taxon>
        <taxon>Burkholderia</taxon>
    </lineage>
</organism>
<dbReference type="GO" id="GO:0016787">
    <property type="term" value="F:hydrolase activity"/>
    <property type="evidence" value="ECO:0007669"/>
    <property type="project" value="UniProtKB-KW"/>
</dbReference>
<keyword evidence="2" id="KW-0540">Nuclease</keyword>
<sequence length="244" mass="27278">MTKITTDQIKAAYEVASAVYDGKLSKLEGIDKLYREYRLNDTTATHFIDDLRLMLMGQEFHRTLSVEATNYFLCQIAIERGGAELEKAIAANYAHLDYYAKLSKGGPQHAKRRIVDAWAAKRLLPSDLGVMQSEFAEAVQQARADAPAVRRSRLLAAAKVPNKVQVVTEAYVRNPDVAAEVLERAKGSCERCAKPAPFIRRTDCTPYLEVHHRSRLADGGEDTVENAIALCPNCHREMHYGKLD</sequence>
<dbReference type="RefSeq" id="WP_060010246.1">
    <property type="nucleotide sequence ID" value="NZ_JAWRKY010000009.1"/>
</dbReference>
<evidence type="ECO:0000313" key="3">
    <source>
        <dbReference type="Proteomes" id="UP001304467"/>
    </source>
</evidence>
<keyword evidence="2" id="KW-0378">Hydrolase</keyword>
<accession>A0ABU5WZ53</accession>
<dbReference type="Pfam" id="PF01844">
    <property type="entry name" value="HNH"/>
    <property type="match status" value="1"/>
</dbReference>
<dbReference type="EMBL" id="JAWRLE010000080">
    <property type="protein sequence ID" value="MEB2583638.1"/>
    <property type="molecule type" value="Genomic_DNA"/>
</dbReference>
<gene>
    <name evidence="2" type="ORF">SB593_32350</name>
</gene>